<name>A0A2D6M1T6_9ARCH</name>
<dbReference type="EMBL" id="NZBU01000012">
    <property type="protein sequence ID" value="MAG22374.1"/>
    <property type="molecule type" value="Genomic_DNA"/>
</dbReference>
<dbReference type="Pfam" id="PF11848">
    <property type="entry name" value="DUF3368"/>
    <property type="match status" value="1"/>
</dbReference>
<sequence length="223" mass="25167">MDVVFDSSSLISVSQSCLINSLRGLRGDNSFVVPKSVYYEVVERPLQIKRFELNAVRIKKAVDDGWLEIKRLDAKHKKMANDISSKVNNLIYAKGKPVKLIHSGEIEALALLKQLESNTFVIDERTTRTIIENPKRLKELIERRRHTKASINVDNAGLVKKMFDGLNVVRSVELIALAFERGLIARDIPKSKQALEAALYAVKFAGCAVSGKEIEEFLSDWER</sequence>
<reference evidence="2" key="1">
    <citation type="submission" date="2017-09" db="EMBL/GenBank/DDBJ databases">
        <title>The Reconstruction of 2,631 Draft Metagenome-Assembled Genomes from the Global Oceans.</title>
        <authorList>
            <person name="Tully B.J."/>
            <person name="Graham E.D."/>
            <person name="Heidelberg J.F."/>
        </authorList>
    </citation>
    <scope>NUCLEOTIDE SEQUENCE [LARGE SCALE GENOMIC DNA]</scope>
</reference>
<organism evidence="1 2">
    <name type="scientific">Candidatus Iainarchaeum sp</name>
    <dbReference type="NCBI Taxonomy" id="3101447"/>
    <lineage>
        <taxon>Archaea</taxon>
        <taxon>Candidatus Iainarchaeota</taxon>
        <taxon>Candidatus Iainarchaeia</taxon>
        <taxon>Candidatus Iainarchaeales</taxon>
        <taxon>Candidatus Iainarchaeaceae</taxon>
        <taxon>Candidatus Iainarchaeum</taxon>
    </lineage>
</organism>
<accession>A0A2D6M1T6</accession>
<proteinExistence type="predicted"/>
<comment type="caution">
    <text evidence="1">The sequence shown here is derived from an EMBL/GenBank/DDBJ whole genome shotgun (WGS) entry which is preliminary data.</text>
</comment>
<evidence type="ECO:0000313" key="2">
    <source>
        <dbReference type="Proteomes" id="UP000226592"/>
    </source>
</evidence>
<dbReference type="AlphaFoldDB" id="A0A2D6M1T6"/>
<evidence type="ECO:0008006" key="3">
    <source>
        <dbReference type="Google" id="ProtNLM"/>
    </source>
</evidence>
<dbReference type="InterPro" id="IPR021799">
    <property type="entry name" value="PIN-like_prokaryotic"/>
</dbReference>
<dbReference type="Proteomes" id="UP000226592">
    <property type="component" value="Unassembled WGS sequence"/>
</dbReference>
<protein>
    <recommendedName>
        <fullName evidence="3">DUF3368 domain-containing protein</fullName>
    </recommendedName>
</protein>
<evidence type="ECO:0000313" key="1">
    <source>
        <dbReference type="EMBL" id="MAG22374.1"/>
    </source>
</evidence>
<gene>
    <name evidence="1" type="ORF">CL943_03685</name>
</gene>